<evidence type="ECO:0000259" key="1">
    <source>
        <dbReference type="Pfam" id="PF01592"/>
    </source>
</evidence>
<dbReference type="GO" id="GO:0005506">
    <property type="term" value="F:iron ion binding"/>
    <property type="evidence" value="ECO:0007669"/>
    <property type="project" value="InterPro"/>
</dbReference>
<dbReference type="NCBIfam" id="TIGR01994">
    <property type="entry name" value="SUF_scaf_2"/>
    <property type="match status" value="1"/>
</dbReference>
<dbReference type="EMBL" id="MGAV01000021">
    <property type="protein sequence ID" value="OGK53263.1"/>
    <property type="molecule type" value="Genomic_DNA"/>
</dbReference>
<gene>
    <name evidence="2" type="ORF">A3H78_03075</name>
</gene>
<comment type="caution">
    <text evidence="2">The sequence shown here is derived from an EMBL/GenBank/DDBJ whole genome shotgun (WGS) entry which is preliminary data.</text>
</comment>
<dbReference type="Proteomes" id="UP000177418">
    <property type="component" value="Unassembled WGS sequence"/>
</dbReference>
<dbReference type="GO" id="GO:0016226">
    <property type="term" value="P:iron-sulfur cluster assembly"/>
    <property type="evidence" value="ECO:0007669"/>
    <property type="project" value="InterPro"/>
</dbReference>
<evidence type="ECO:0000313" key="3">
    <source>
        <dbReference type="Proteomes" id="UP000177418"/>
    </source>
</evidence>
<accession>A0A1F7JCD2</accession>
<dbReference type="InterPro" id="IPR002871">
    <property type="entry name" value="NIF_FeS_clus_asmbl_NifU_N"/>
</dbReference>
<evidence type="ECO:0000313" key="2">
    <source>
        <dbReference type="EMBL" id="OGK53263.1"/>
    </source>
</evidence>
<dbReference type="SUPFAM" id="SSF82649">
    <property type="entry name" value="SufE/NifU"/>
    <property type="match status" value="1"/>
</dbReference>
<dbReference type="Pfam" id="PF01592">
    <property type="entry name" value="NifU_N"/>
    <property type="match status" value="1"/>
</dbReference>
<sequence length="128" mass="14440">MNIYQEQILDHYKRPQNYGHLKKADRQIVLNNPLCGDKISMDIIIKKGKIQDVSFFGETCAISTASASMLTQYVKGKKITDLKKLSSSFIFKLLGIDLSPSRVKCAVLPLEALHKLIINQNFVAKEKT</sequence>
<dbReference type="PANTHER" id="PTHR10093">
    <property type="entry name" value="IRON-SULFUR CLUSTER ASSEMBLY ENZYME NIFU HOMOLOG"/>
    <property type="match status" value="1"/>
</dbReference>
<proteinExistence type="predicted"/>
<dbReference type="CDD" id="cd06664">
    <property type="entry name" value="IscU_like"/>
    <property type="match status" value="1"/>
</dbReference>
<name>A0A1F7JCD2_9BACT</name>
<dbReference type="GO" id="GO:0051536">
    <property type="term" value="F:iron-sulfur cluster binding"/>
    <property type="evidence" value="ECO:0007669"/>
    <property type="project" value="InterPro"/>
</dbReference>
<feature type="domain" description="NIF system FeS cluster assembly NifU N-terminal" evidence="1">
    <location>
        <begin position="4"/>
        <end position="118"/>
    </location>
</feature>
<reference evidence="2 3" key="1">
    <citation type="journal article" date="2016" name="Nat. Commun.">
        <title>Thousands of microbial genomes shed light on interconnected biogeochemical processes in an aquifer system.</title>
        <authorList>
            <person name="Anantharaman K."/>
            <person name="Brown C.T."/>
            <person name="Hug L.A."/>
            <person name="Sharon I."/>
            <person name="Castelle C.J."/>
            <person name="Probst A.J."/>
            <person name="Thomas B.C."/>
            <person name="Singh A."/>
            <person name="Wilkins M.J."/>
            <person name="Karaoz U."/>
            <person name="Brodie E.L."/>
            <person name="Williams K.H."/>
            <person name="Hubbard S.S."/>
            <person name="Banfield J.F."/>
        </authorList>
    </citation>
    <scope>NUCLEOTIDE SEQUENCE [LARGE SCALE GENOMIC DNA]</scope>
</reference>
<protein>
    <submittedName>
        <fullName evidence="2">SUF system NifU family Fe-S cluster assembly protein</fullName>
    </submittedName>
</protein>
<dbReference type="AlphaFoldDB" id="A0A1F7JCD2"/>
<dbReference type="Gene3D" id="3.90.1010.10">
    <property type="match status" value="1"/>
</dbReference>
<organism evidence="2 3">
    <name type="scientific">Candidatus Roizmanbacteria bacterium RIFCSPLOWO2_02_FULL_36_11</name>
    <dbReference type="NCBI Taxonomy" id="1802071"/>
    <lineage>
        <taxon>Bacteria</taxon>
        <taxon>Candidatus Roizmaniibacteriota</taxon>
    </lineage>
</organism>